<reference evidence="1" key="2">
    <citation type="submission" date="2016-12" db="EMBL/GenBank/DDBJ databases">
        <title>WGS assembly of Prunus persica.</title>
        <authorList>
            <person name="Verde I."/>
            <person name="Jenkins J."/>
            <person name="Dondini L."/>
            <person name="Micali S."/>
            <person name="Pagliarani G."/>
            <person name="Vendramin E."/>
            <person name="Paris R."/>
            <person name="Aramini V."/>
            <person name="Gazza L."/>
            <person name="Rossini L."/>
            <person name="Bassi D."/>
            <person name="Troggio M."/>
            <person name="Shu S."/>
            <person name="Grimwood J.H."/>
            <person name="Tartarini S."/>
            <person name="Dettori M.T."/>
            <person name="Schmutz J."/>
        </authorList>
    </citation>
    <scope>NUCLEOTIDE SEQUENCE</scope>
</reference>
<organism evidence="1 2">
    <name type="scientific">Prunus persica</name>
    <name type="common">Peach</name>
    <name type="synonym">Amygdalus persica</name>
    <dbReference type="NCBI Taxonomy" id="3760"/>
    <lineage>
        <taxon>Eukaryota</taxon>
        <taxon>Viridiplantae</taxon>
        <taxon>Streptophyta</taxon>
        <taxon>Embryophyta</taxon>
        <taxon>Tracheophyta</taxon>
        <taxon>Spermatophyta</taxon>
        <taxon>Magnoliopsida</taxon>
        <taxon>eudicotyledons</taxon>
        <taxon>Gunneridae</taxon>
        <taxon>Pentapetalae</taxon>
        <taxon>rosids</taxon>
        <taxon>fabids</taxon>
        <taxon>Rosales</taxon>
        <taxon>Rosaceae</taxon>
        <taxon>Amygdaloideae</taxon>
        <taxon>Amygdaleae</taxon>
        <taxon>Prunus</taxon>
    </lineage>
</organism>
<dbReference type="PANTHER" id="PTHR33103">
    <property type="entry name" value="OS01G0153900 PROTEIN"/>
    <property type="match status" value="1"/>
</dbReference>
<dbReference type="PANTHER" id="PTHR33103:SF27">
    <property type="entry name" value="OS04G0594700 PROTEIN"/>
    <property type="match status" value="1"/>
</dbReference>
<dbReference type="AlphaFoldDB" id="A0A251NL70"/>
<dbReference type="InterPro" id="IPR007750">
    <property type="entry name" value="DUF674"/>
</dbReference>
<protein>
    <submittedName>
        <fullName evidence="1">Uncharacterized protein</fullName>
    </submittedName>
</protein>
<proteinExistence type="predicted"/>
<evidence type="ECO:0000313" key="1">
    <source>
        <dbReference type="EMBL" id="ONI00032.1"/>
    </source>
</evidence>
<sequence length="178" mass="20149">MAISLKALVEKRSNKVIFIESDNDFVDVLFSFMTIPMGTIIRRACQNSVPLEIGCIKNLYASVENADKRLFQTKGCREMLLRPRNGVQSYCENLKLKINNGDPTPTRYFFCSRACTSSHKLFSHYEDVLCECGEPMNREMSLSVGKEVRVGGLHKVPMWDFVQVVVVATRVLGIRFGS</sequence>
<dbReference type="EMBL" id="CM007656">
    <property type="protein sequence ID" value="ONI00031.1"/>
    <property type="molecule type" value="Genomic_DNA"/>
</dbReference>
<dbReference type="Pfam" id="PF05056">
    <property type="entry name" value="DUF674"/>
    <property type="match status" value="1"/>
</dbReference>
<evidence type="ECO:0000313" key="2">
    <source>
        <dbReference type="Proteomes" id="UP000006882"/>
    </source>
</evidence>
<reference evidence="1 2" key="1">
    <citation type="journal article" date="2013" name="Nat. Genet.">
        <title>The high-quality draft genome of peach (Prunus persica) identifies unique patterns of genetic diversity, domestication and genome evolution.</title>
        <authorList>
            <consortium name="International Peach Genome Initiative"/>
            <person name="Verde I."/>
            <person name="Abbott A.G."/>
            <person name="Scalabrin S."/>
            <person name="Jung S."/>
            <person name="Shu S."/>
            <person name="Marroni F."/>
            <person name="Zhebentyayeva T."/>
            <person name="Dettori M.T."/>
            <person name="Grimwood J."/>
            <person name="Cattonaro F."/>
            <person name="Zuccolo A."/>
            <person name="Rossini L."/>
            <person name="Jenkins J."/>
            <person name="Vendramin E."/>
            <person name="Meisel L.A."/>
            <person name="Decroocq V."/>
            <person name="Sosinski B."/>
            <person name="Prochnik S."/>
            <person name="Mitros T."/>
            <person name="Policriti A."/>
            <person name="Cipriani G."/>
            <person name="Dondini L."/>
            <person name="Ficklin S."/>
            <person name="Goodstein D.M."/>
            <person name="Xuan P."/>
            <person name="Del Fabbro C."/>
            <person name="Aramini V."/>
            <person name="Copetti D."/>
            <person name="Gonzalez S."/>
            <person name="Horner D.S."/>
            <person name="Falchi R."/>
            <person name="Lucas S."/>
            <person name="Mica E."/>
            <person name="Maldonado J."/>
            <person name="Lazzari B."/>
            <person name="Bielenberg D."/>
            <person name="Pirona R."/>
            <person name="Miculan M."/>
            <person name="Barakat A."/>
            <person name="Testolin R."/>
            <person name="Stella A."/>
            <person name="Tartarini S."/>
            <person name="Tonutti P."/>
            <person name="Arus P."/>
            <person name="Orellana A."/>
            <person name="Wells C."/>
            <person name="Main D."/>
            <person name="Vizzotto G."/>
            <person name="Silva H."/>
            <person name="Salamini F."/>
            <person name="Schmutz J."/>
            <person name="Morgante M."/>
            <person name="Rokhsar D.S."/>
        </authorList>
    </citation>
    <scope>NUCLEOTIDE SEQUENCE [LARGE SCALE GENOMIC DNA]</scope>
    <source>
        <strain evidence="2">cv. Nemared</strain>
    </source>
</reference>
<name>A0A251NL70_PRUPE</name>
<dbReference type="Gramene" id="ONI00032">
    <property type="protein sequence ID" value="ONI00032"/>
    <property type="gene ID" value="PRUPE_6G063800"/>
</dbReference>
<dbReference type="EMBL" id="CM007656">
    <property type="protein sequence ID" value="ONI00032.1"/>
    <property type="molecule type" value="Genomic_DNA"/>
</dbReference>
<gene>
    <name evidence="1" type="ORF">PRUPE_6G063800</name>
</gene>
<keyword evidence="2" id="KW-1185">Reference proteome</keyword>
<accession>A0A251NL70</accession>
<dbReference type="STRING" id="3760.A0A251NL70"/>
<dbReference type="Gramene" id="ONI00031">
    <property type="protein sequence ID" value="ONI00031"/>
    <property type="gene ID" value="PRUPE_6G063800"/>
</dbReference>
<dbReference type="Proteomes" id="UP000006882">
    <property type="component" value="Chromosome G6"/>
</dbReference>